<evidence type="ECO:0000256" key="3">
    <source>
        <dbReference type="ARBA" id="ARBA00022448"/>
    </source>
</evidence>
<dbReference type="EMBL" id="JAGHQL010000015">
    <property type="protein sequence ID" value="KAH0544678.1"/>
    <property type="molecule type" value="Genomic_DNA"/>
</dbReference>
<evidence type="ECO:0000259" key="9">
    <source>
        <dbReference type="Pfam" id="PF03177"/>
    </source>
</evidence>
<proteinExistence type="inferred from homology"/>
<evidence type="ECO:0000256" key="4">
    <source>
        <dbReference type="ARBA" id="ARBA00022816"/>
    </source>
</evidence>
<comment type="similarity">
    <text evidence="2">Belongs to the nucleoporin Nup133 family.</text>
</comment>
<dbReference type="Proteomes" id="UP000698800">
    <property type="component" value="Unassembled WGS sequence"/>
</dbReference>
<evidence type="ECO:0000313" key="12">
    <source>
        <dbReference type="Proteomes" id="UP000698800"/>
    </source>
</evidence>
<feature type="region of interest" description="Disordered" evidence="8">
    <location>
        <begin position="67"/>
        <end position="86"/>
    </location>
</feature>
<comment type="subcellular location">
    <subcellularLocation>
        <location evidence="1">Nucleus envelope</location>
    </subcellularLocation>
</comment>
<dbReference type="OrthoDB" id="103454at2759"/>
<dbReference type="GO" id="GO:0006606">
    <property type="term" value="P:protein import into nucleus"/>
    <property type="evidence" value="ECO:0007669"/>
    <property type="project" value="TreeGrafter"/>
</dbReference>
<dbReference type="PANTHER" id="PTHR13405">
    <property type="entry name" value="NUCLEAR PORE COMPLEX PROTEIN NUP133"/>
    <property type="match status" value="1"/>
</dbReference>
<evidence type="ECO:0000256" key="7">
    <source>
        <dbReference type="ARBA" id="ARBA00023242"/>
    </source>
</evidence>
<evidence type="ECO:0000259" key="10">
    <source>
        <dbReference type="Pfam" id="PF08801"/>
    </source>
</evidence>
<evidence type="ECO:0000256" key="5">
    <source>
        <dbReference type="ARBA" id="ARBA00022927"/>
    </source>
</evidence>
<evidence type="ECO:0000256" key="8">
    <source>
        <dbReference type="SAM" id="MobiDB-lite"/>
    </source>
</evidence>
<dbReference type="InterPro" id="IPR014908">
    <property type="entry name" value="Nucleoporin_Nup133/Nup155_N"/>
</dbReference>
<keyword evidence="4" id="KW-0509">mRNA transport</keyword>
<organism evidence="11 12">
    <name type="scientific">Glutinoglossum americanum</name>
    <dbReference type="NCBI Taxonomy" id="1670608"/>
    <lineage>
        <taxon>Eukaryota</taxon>
        <taxon>Fungi</taxon>
        <taxon>Dikarya</taxon>
        <taxon>Ascomycota</taxon>
        <taxon>Pezizomycotina</taxon>
        <taxon>Geoglossomycetes</taxon>
        <taxon>Geoglossales</taxon>
        <taxon>Geoglossaceae</taxon>
        <taxon>Glutinoglossum</taxon>
    </lineage>
</organism>
<dbReference type="GO" id="GO:0000972">
    <property type="term" value="P:transcription-dependent tethering of RNA polymerase II gene DNA at nuclear periphery"/>
    <property type="evidence" value="ECO:0007669"/>
    <property type="project" value="TreeGrafter"/>
</dbReference>
<evidence type="ECO:0000256" key="2">
    <source>
        <dbReference type="ARBA" id="ARBA00005569"/>
    </source>
</evidence>
<gene>
    <name evidence="11" type="ORF">FGG08_001183</name>
</gene>
<dbReference type="InterPro" id="IPR037624">
    <property type="entry name" value="Nup133-like"/>
</dbReference>
<dbReference type="SUPFAM" id="SSF117289">
    <property type="entry name" value="Nucleoporin domain"/>
    <property type="match status" value="1"/>
</dbReference>
<feature type="region of interest" description="Disordered" evidence="8">
    <location>
        <begin position="1388"/>
        <end position="1411"/>
    </location>
</feature>
<dbReference type="GO" id="GO:0016973">
    <property type="term" value="P:poly(A)+ mRNA export from nucleus"/>
    <property type="evidence" value="ECO:0007669"/>
    <property type="project" value="TreeGrafter"/>
</dbReference>
<comment type="caution">
    <text evidence="11">The sequence shown here is derived from an EMBL/GenBank/DDBJ whole genome shotgun (WGS) entry which is preliminary data.</text>
</comment>
<accession>A0A9P8L0H6</accession>
<dbReference type="GO" id="GO:0031080">
    <property type="term" value="C:nuclear pore outer ring"/>
    <property type="evidence" value="ECO:0007669"/>
    <property type="project" value="TreeGrafter"/>
</dbReference>
<dbReference type="Pfam" id="PF08801">
    <property type="entry name" value="Nucleoporin_N"/>
    <property type="match status" value="1"/>
</dbReference>
<keyword evidence="12" id="KW-1185">Reference proteome</keyword>
<dbReference type="Pfam" id="PF03177">
    <property type="entry name" value="Nucleoporin_C"/>
    <property type="match status" value="1"/>
</dbReference>
<feature type="region of interest" description="Disordered" evidence="8">
    <location>
        <begin position="521"/>
        <end position="543"/>
    </location>
</feature>
<keyword evidence="5" id="KW-0653">Protein transport</keyword>
<dbReference type="FunFam" id="2.130.10.10:FF:001057">
    <property type="entry name" value="Nuclear pore complex subunit Nup133, putative"/>
    <property type="match status" value="1"/>
</dbReference>
<evidence type="ECO:0000256" key="6">
    <source>
        <dbReference type="ARBA" id="ARBA00023010"/>
    </source>
</evidence>
<dbReference type="PANTHER" id="PTHR13405:SF11">
    <property type="entry name" value="NUCLEAR PORE COMPLEX PROTEIN NUP133"/>
    <property type="match status" value="1"/>
</dbReference>
<feature type="domain" description="Nucleoporin Nup133/Nup155-like N-terminal" evidence="10">
    <location>
        <begin position="110"/>
        <end position="560"/>
    </location>
</feature>
<feature type="region of interest" description="Disordered" evidence="8">
    <location>
        <begin position="1"/>
        <end position="48"/>
    </location>
</feature>
<protein>
    <recommendedName>
        <fullName evidence="13">Nuclear pore complex protein Nup133</fullName>
    </recommendedName>
</protein>
<feature type="compositionally biased region" description="Acidic residues" evidence="8">
    <location>
        <begin position="1390"/>
        <end position="1405"/>
    </location>
</feature>
<dbReference type="GO" id="GO:0017056">
    <property type="term" value="F:structural constituent of nuclear pore"/>
    <property type="evidence" value="ECO:0007669"/>
    <property type="project" value="InterPro"/>
</dbReference>
<dbReference type="InterPro" id="IPR007187">
    <property type="entry name" value="Nucleoporin_Nup133/Nup155_C"/>
</dbReference>
<keyword evidence="7" id="KW-0539">Nucleus</keyword>
<dbReference type="InterPro" id="IPR015943">
    <property type="entry name" value="WD40/YVTN_repeat-like_dom_sf"/>
</dbReference>
<evidence type="ECO:0000313" key="11">
    <source>
        <dbReference type="EMBL" id="KAH0544678.1"/>
    </source>
</evidence>
<evidence type="ECO:0000256" key="1">
    <source>
        <dbReference type="ARBA" id="ARBA00004259"/>
    </source>
</evidence>
<keyword evidence="3" id="KW-0813">Transport</keyword>
<keyword evidence="6" id="KW-0811">Translocation</keyword>
<feature type="domain" description="Nucleoporin Nup133/Nup155-like C-terminal" evidence="9">
    <location>
        <begin position="677"/>
        <end position="1342"/>
    </location>
</feature>
<dbReference type="Gene3D" id="2.130.10.10">
    <property type="entry name" value="YVTN repeat-like/Quinoprotein amine dehydrogenase"/>
    <property type="match status" value="1"/>
</dbReference>
<name>A0A9P8L0H6_9PEZI</name>
<sequence>MTTLFEMFSAESSARLPPQSTTLRNTRRRPRQLSGEGAGTLPRAKRQRSVLGDDTFFAPVVTETGRDRVSSGELAGTHGRRRKGGESMDMVIRERKAGERGSKEDGIVLTKNDNFVVTKLPGFPDYVRNNTNERLQGLVSSVTSYALLLTPTHALVWSYIASHSSPETFCFTLPAPTSNAMGSLPLGSLVSPSTSSAEPGVVVVMPITGKVVYWDSISRAAAQDLFRQQKQGVQGSVGSMLGGETVSAVVNAEPAGFILAFSSGRIAHLSVKDGQGRPAITVNFMRSPNVSSSGGLLGSLKNAFMGSGWRRGIVAARAGRIIGRGEREVAVVTAKGQVQLWDVNRAGNYALRGEADTREGIMDAMRRAGVLPIQVAEDEVEVLDFAFAQGISEGNDNALHGDGVGETNIIALVTYPSKASVSYTLVELCIGNGFTSVGRVHTISCYTNPREQSPTSRPRIYLPAPGHTAFVVFTHAIVIVSLIRGLDSPDQQLLPGAGSPPKAFQDVIDFRDDVSVEVVGSGEEHGISADSTGAEDSKSHRRRSKHPACVLLVKGGGVLRVTAFPAKHEIGVGGDLEFTLKSKILKSKIEQAIFYGSEPQNPLNFAARSGTQYSLADVEEAALEISKEILDSTSKYIPTITPSMDNQLHQRADALALLALHLKENYPPLPRLTKWKLLWGAEKLAAARAMWKNYDTQLKERKPGEKQSLQSELYFMLGDNLKTTVNEEVGELDEVRQWFTRDVSRIEHVAQWLWHTTVNLYENEGKKSYTELMPPLAEAQGVSLVIFETALLFRKENAPAYGLENEALTSDGILAEGYKNMPEFWTSTTDGVQVTNKIVELARNMLMRFHKYTDQPVRGPPGEENWDPQVYKKILKNYPRHIELCQLTYLERISWLEAFDDGELKEKASEIAEDTKMQHVTLRRKQIMSLEALGLIRDAYYLSEKFKDFTTLVGLVIRDVTKTTEALQQLGLDDSEKAGLEAELEAVAQRIDKYYQKFGHHWARALYQNYVQAGRLSSLMENGDDERYQKYLTTYLRSDPRLLKLSWINDVLNGKNYDSAGKTLMQIADSRERDLWSKKVELSLGKLARLAATQAVTEGDNPEEVKQNINQVQNQLGVISIQEVLYRQVAPVLHGAIDRDAEAQLAMDLFAHVRTVMTSMYERLTKAVMMLVNRQSMPVHYLIDLLTLVELPREEKSMHSGSGQEFYLALKALQLSGVEGRKRDATEKMIWRRAYIREDWDKINNTEFQDDAMVERTTSNTAVFMTLLTGLRKDFWRSPPLTNPDGSQTKDPLECLGNGINADVYDDIKDPEVLNLLLAELEHEDVKLKHYLAKARLQMWVQGIVDAAAKAYSDELGKETEKEKGLYDLESKMKRGFRIGALEEGKDFEGDMAMEDDDDGQTEEEAQGRKTVRWETPALVLKLDKKGGILYRSHENAEDNSGDGIFEWY</sequence>
<dbReference type="Gene3D" id="1.20.58.1380">
    <property type="match status" value="1"/>
</dbReference>
<reference evidence="11" key="1">
    <citation type="submission" date="2021-03" db="EMBL/GenBank/DDBJ databases">
        <title>Comparative genomics and phylogenomic investigation of the class Geoglossomycetes provide insights into ecological specialization and systematics.</title>
        <authorList>
            <person name="Melie T."/>
            <person name="Pirro S."/>
            <person name="Miller A.N."/>
            <person name="Quandt A."/>
        </authorList>
    </citation>
    <scope>NUCLEOTIDE SEQUENCE</scope>
    <source>
        <strain evidence="11">GBOQ0MN5Z8</strain>
    </source>
</reference>
<evidence type="ECO:0008006" key="13">
    <source>
        <dbReference type="Google" id="ProtNLM"/>
    </source>
</evidence>